<evidence type="ECO:0000313" key="2">
    <source>
        <dbReference type="EMBL" id="KAG6945704.1"/>
    </source>
</evidence>
<keyword evidence="3" id="KW-1185">Reference proteome</keyword>
<comment type="caution">
    <text evidence="2">The sequence shown here is derived from an EMBL/GenBank/DDBJ whole genome shotgun (WGS) entry which is preliminary data.</text>
</comment>
<dbReference type="Proteomes" id="UP000709295">
    <property type="component" value="Unassembled WGS sequence"/>
</dbReference>
<dbReference type="AlphaFoldDB" id="A0A8J5I4A3"/>
<dbReference type="Pfam" id="PF21056">
    <property type="entry name" value="ZSWIM1-3_RNaseH-like"/>
    <property type="match status" value="1"/>
</dbReference>
<dbReference type="EMBL" id="JAENGY010002041">
    <property type="protein sequence ID" value="KAG6945704.1"/>
    <property type="molecule type" value="Genomic_DNA"/>
</dbReference>
<gene>
    <name evidence="2" type="ORF">JG688_00016429</name>
</gene>
<feature type="domain" description="ZSWIM1/3 RNaseH-like" evidence="1">
    <location>
        <begin position="1"/>
        <end position="61"/>
    </location>
</feature>
<organism evidence="2 3">
    <name type="scientific">Phytophthora aleatoria</name>
    <dbReference type="NCBI Taxonomy" id="2496075"/>
    <lineage>
        <taxon>Eukaryota</taxon>
        <taxon>Sar</taxon>
        <taxon>Stramenopiles</taxon>
        <taxon>Oomycota</taxon>
        <taxon>Peronosporomycetes</taxon>
        <taxon>Peronosporales</taxon>
        <taxon>Peronosporaceae</taxon>
        <taxon>Phytophthora</taxon>
    </lineage>
</organism>
<protein>
    <recommendedName>
        <fullName evidence="1">ZSWIM1/3 RNaseH-like domain-containing protein</fullName>
    </recommendedName>
</protein>
<proteinExistence type="predicted"/>
<dbReference type="InterPro" id="IPR048324">
    <property type="entry name" value="ZSWIM1-3_RNaseH-like"/>
</dbReference>
<accession>A0A8J5I4A3</accession>
<reference evidence="2" key="1">
    <citation type="submission" date="2021-01" db="EMBL/GenBank/DDBJ databases">
        <title>Phytophthora aleatoria, a newly-described species from Pinus radiata is distinct from Phytophthora cactorum isolates based on comparative genomics.</title>
        <authorList>
            <person name="Mcdougal R."/>
            <person name="Panda P."/>
            <person name="Williams N."/>
            <person name="Studholme D.J."/>
        </authorList>
    </citation>
    <scope>NUCLEOTIDE SEQUENCE</scope>
    <source>
        <strain evidence="2">NZFS 4037</strain>
    </source>
</reference>
<evidence type="ECO:0000313" key="3">
    <source>
        <dbReference type="Proteomes" id="UP000709295"/>
    </source>
</evidence>
<name>A0A8J5I4A3_9STRA</name>
<evidence type="ECO:0000259" key="1">
    <source>
        <dbReference type="Pfam" id="PF21056"/>
    </source>
</evidence>
<sequence length="71" mass="8337">MRRLFANFPEVILVESTHRANVKRFKLFSFTVHDVFGRDQYIQHALVQTEEKPNLTLAVAALRRITLLGRR</sequence>